<protein>
    <submittedName>
        <fullName evidence="2">GNAT family N-acetyltransferase</fullName>
    </submittedName>
</protein>
<dbReference type="AlphaFoldDB" id="A0A6I2MDL7"/>
<evidence type="ECO:0000313" key="3">
    <source>
        <dbReference type="Proteomes" id="UP000441585"/>
    </source>
</evidence>
<dbReference type="PROSITE" id="PS51186">
    <property type="entry name" value="GNAT"/>
    <property type="match status" value="1"/>
</dbReference>
<dbReference type="Proteomes" id="UP000441585">
    <property type="component" value="Unassembled WGS sequence"/>
</dbReference>
<proteinExistence type="predicted"/>
<dbReference type="InterPro" id="IPR016181">
    <property type="entry name" value="Acyl_CoA_acyltransferase"/>
</dbReference>
<dbReference type="InterPro" id="IPR000182">
    <property type="entry name" value="GNAT_dom"/>
</dbReference>
<reference evidence="2 3" key="1">
    <citation type="submission" date="2019-11" db="EMBL/GenBank/DDBJ databases">
        <title>Bacillus idriensis genome.</title>
        <authorList>
            <person name="Konopka E.N."/>
            <person name="Newman J.D."/>
        </authorList>
    </citation>
    <scope>NUCLEOTIDE SEQUENCE [LARGE SCALE GENOMIC DNA]</scope>
    <source>
        <strain evidence="2 3">DSM 19097</strain>
    </source>
</reference>
<dbReference type="Gene3D" id="3.40.630.30">
    <property type="match status" value="1"/>
</dbReference>
<dbReference type="PANTHER" id="PTHR43617:SF38">
    <property type="entry name" value="N-ACETYLTRANSFERASE DOMAIN-CONTAINING PROTEIN"/>
    <property type="match status" value="1"/>
</dbReference>
<dbReference type="Pfam" id="PF00583">
    <property type="entry name" value="Acetyltransf_1"/>
    <property type="match status" value="1"/>
</dbReference>
<evidence type="ECO:0000313" key="2">
    <source>
        <dbReference type="EMBL" id="MRX55357.1"/>
    </source>
</evidence>
<evidence type="ECO:0000259" key="1">
    <source>
        <dbReference type="PROSITE" id="PS51186"/>
    </source>
</evidence>
<organism evidence="2 3">
    <name type="scientific">Metabacillus idriensis</name>
    <dbReference type="NCBI Taxonomy" id="324768"/>
    <lineage>
        <taxon>Bacteria</taxon>
        <taxon>Bacillati</taxon>
        <taxon>Bacillota</taxon>
        <taxon>Bacilli</taxon>
        <taxon>Bacillales</taxon>
        <taxon>Bacillaceae</taxon>
        <taxon>Metabacillus</taxon>
    </lineage>
</organism>
<dbReference type="CDD" id="cd04301">
    <property type="entry name" value="NAT_SF"/>
    <property type="match status" value="1"/>
</dbReference>
<accession>A0A6I2MDL7</accession>
<keyword evidence="2" id="KW-0808">Transferase</keyword>
<gene>
    <name evidence="2" type="ORF">GJU41_15445</name>
</gene>
<dbReference type="GO" id="GO:0016747">
    <property type="term" value="F:acyltransferase activity, transferring groups other than amino-acyl groups"/>
    <property type="evidence" value="ECO:0007669"/>
    <property type="project" value="InterPro"/>
</dbReference>
<keyword evidence="3" id="KW-1185">Reference proteome</keyword>
<dbReference type="PANTHER" id="PTHR43617">
    <property type="entry name" value="L-AMINO ACID N-ACETYLTRANSFERASE"/>
    <property type="match status" value="1"/>
</dbReference>
<feature type="domain" description="N-acetyltransferase" evidence="1">
    <location>
        <begin position="12"/>
        <end position="170"/>
    </location>
</feature>
<comment type="caution">
    <text evidence="2">The sequence shown here is derived from an EMBL/GenBank/DDBJ whole genome shotgun (WGS) entry which is preliminary data.</text>
</comment>
<dbReference type="SUPFAM" id="SSF55729">
    <property type="entry name" value="Acyl-CoA N-acyltransferases (Nat)"/>
    <property type="match status" value="1"/>
</dbReference>
<dbReference type="InterPro" id="IPR050276">
    <property type="entry name" value="MshD_Acetyltransferase"/>
</dbReference>
<sequence>MKKERRCLRINMDIRCLKPADSKRLGEIIRKGMPENIFSLTISSCHGYDSFISSLLETPNYSPYSFYGAYIDNKLVGFVEWRKLENVLFLNNIYILPDYRSFGIGKKLFNTKQYLLTNYEVSRIELDVFSWNEKAMQWYENIGFKPIKTDNWYIKKSLNKVDIQEEFYVYNLPEAKCMHKDYGFSRLEISAKKGQYAIGRLGNQYYRIQGFDALLDNCLINALSVIDPTRDYLIVADKEHKIPKDLGGLSFIASVMRMSLSL</sequence>
<dbReference type="EMBL" id="WKKF01000004">
    <property type="protein sequence ID" value="MRX55357.1"/>
    <property type="molecule type" value="Genomic_DNA"/>
</dbReference>
<name>A0A6I2MDL7_9BACI</name>